<dbReference type="Pfam" id="PF00015">
    <property type="entry name" value="MCPsignal"/>
    <property type="match status" value="1"/>
</dbReference>
<evidence type="ECO:0000313" key="7">
    <source>
        <dbReference type="EMBL" id="GAA0673633.1"/>
    </source>
</evidence>
<evidence type="ECO:0000313" key="8">
    <source>
        <dbReference type="Proteomes" id="UP001500238"/>
    </source>
</evidence>
<dbReference type="InterPro" id="IPR000644">
    <property type="entry name" value="CBS_dom"/>
</dbReference>
<evidence type="ECO:0000256" key="4">
    <source>
        <dbReference type="PROSITE-ProRule" id="PRU00703"/>
    </source>
</evidence>
<evidence type="ECO:0008006" key="9">
    <source>
        <dbReference type="Google" id="ProtNLM"/>
    </source>
</evidence>
<comment type="similarity">
    <text evidence="2">Belongs to the methyl-accepting chemotaxis (MCP) protein family.</text>
</comment>
<evidence type="ECO:0000259" key="6">
    <source>
        <dbReference type="PROSITE" id="PS51371"/>
    </source>
</evidence>
<evidence type="ECO:0000259" key="5">
    <source>
        <dbReference type="PROSITE" id="PS50111"/>
    </source>
</evidence>
<organism evidence="7 8">
    <name type="scientific">Sphingomonas insulae</name>
    <dbReference type="NCBI Taxonomy" id="424800"/>
    <lineage>
        <taxon>Bacteria</taxon>
        <taxon>Pseudomonadati</taxon>
        <taxon>Pseudomonadota</taxon>
        <taxon>Alphaproteobacteria</taxon>
        <taxon>Sphingomonadales</taxon>
        <taxon>Sphingomonadaceae</taxon>
        <taxon>Sphingomonas</taxon>
    </lineage>
</organism>
<keyword evidence="1 3" id="KW-0807">Transducer</keyword>
<keyword evidence="8" id="KW-1185">Reference proteome</keyword>
<name>A0ABP3T7V4_9SPHN</name>
<dbReference type="PANTHER" id="PTHR32089">
    <property type="entry name" value="METHYL-ACCEPTING CHEMOTAXIS PROTEIN MCPB"/>
    <property type="match status" value="1"/>
</dbReference>
<feature type="domain" description="Methyl-accepting transducer" evidence="5">
    <location>
        <begin position="172"/>
        <end position="411"/>
    </location>
</feature>
<proteinExistence type="inferred from homology"/>
<dbReference type="PANTHER" id="PTHR32089:SF112">
    <property type="entry name" value="LYSOZYME-LIKE PROTEIN-RELATED"/>
    <property type="match status" value="1"/>
</dbReference>
<reference evidence="8" key="1">
    <citation type="journal article" date="2019" name="Int. J. Syst. Evol. Microbiol.">
        <title>The Global Catalogue of Microorganisms (GCM) 10K type strain sequencing project: providing services to taxonomists for standard genome sequencing and annotation.</title>
        <authorList>
            <consortium name="The Broad Institute Genomics Platform"/>
            <consortium name="The Broad Institute Genome Sequencing Center for Infectious Disease"/>
            <person name="Wu L."/>
            <person name="Ma J."/>
        </authorList>
    </citation>
    <scope>NUCLEOTIDE SEQUENCE [LARGE SCALE GENOMIC DNA]</scope>
    <source>
        <strain evidence="8">JCM 14603</strain>
    </source>
</reference>
<accession>A0ABP3T7V4</accession>
<feature type="domain" description="CBS" evidence="6">
    <location>
        <begin position="17"/>
        <end position="78"/>
    </location>
</feature>
<dbReference type="PROSITE" id="PS51371">
    <property type="entry name" value="CBS"/>
    <property type="match status" value="1"/>
</dbReference>
<evidence type="ECO:0000256" key="3">
    <source>
        <dbReference type="PROSITE-ProRule" id="PRU00284"/>
    </source>
</evidence>
<dbReference type="Gene3D" id="1.10.287.950">
    <property type="entry name" value="Methyl-accepting chemotaxis protein"/>
    <property type="match status" value="1"/>
</dbReference>
<dbReference type="SUPFAM" id="SSF54631">
    <property type="entry name" value="CBS-domain pair"/>
    <property type="match status" value="1"/>
</dbReference>
<dbReference type="Proteomes" id="UP001500238">
    <property type="component" value="Unassembled WGS sequence"/>
</dbReference>
<dbReference type="RefSeq" id="WP_166753124.1">
    <property type="nucleotide sequence ID" value="NZ_BAAAES010000009.1"/>
</dbReference>
<dbReference type="SUPFAM" id="SSF58104">
    <property type="entry name" value="Methyl-accepting chemotaxis protein (MCP) signaling domain"/>
    <property type="match status" value="1"/>
</dbReference>
<evidence type="ECO:0000256" key="1">
    <source>
        <dbReference type="ARBA" id="ARBA00023224"/>
    </source>
</evidence>
<dbReference type="InterPro" id="IPR046342">
    <property type="entry name" value="CBS_dom_sf"/>
</dbReference>
<sequence length="435" mass="44846">MFFDLDLLREGSVSVAARPRGGGRCLPRDATLAAAIDLFRGSPDLRLLAIVDDDQRPVGVIRENDVRSILFNPYGHALMQNPSIGGSLDAVIRPCGMADIGLSTDALLAAYLRARSEGLVLTQGDAFHSVMDAMEFERLAAERQTQMAAEREGRAARIDAAGQAFTADVAVLAGELADAAERIGSMALLLVDRAGASRDDAASVAGASGQMVTALDAIAGLGRSLAATLDAIAEDTAEADGVRRNARGAMQVAGERVARLVESATAADDMLRLIQGIAAQTNLLALNASIEAARAGEVGRGFAVVANEVKTLASQTGTAAKDVAARVAEMHHLLEEVVGGHRVLDRAMATISDTGLSIEAALARQSGATRQIAVNVEQSVEAGGDIGTRTEAISGQAAALGTDAAALAEVSRGLAITTARMRTRAQAFVTLAGSA</sequence>
<dbReference type="InterPro" id="IPR004089">
    <property type="entry name" value="MCPsignal_dom"/>
</dbReference>
<dbReference type="PRINTS" id="PR00260">
    <property type="entry name" value="CHEMTRNSDUCR"/>
</dbReference>
<dbReference type="EMBL" id="BAAAES010000009">
    <property type="protein sequence ID" value="GAA0673633.1"/>
    <property type="molecule type" value="Genomic_DNA"/>
</dbReference>
<protein>
    <recommendedName>
        <fullName evidence="9">Methyl-accepting chemotaxis protein</fullName>
    </recommendedName>
</protein>
<dbReference type="SMART" id="SM00283">
    <property type="entry name" value="MA"/>
    <property type="match status" value="1"/>
</dbReference>
<dbReference type="PROSITE" id="PS50111">
    <property type="entry name" value="CHEMOTAXIS_TRANSDUC_2"/>
    <property type="match status" value="1"/>
</dbReference>
<keyword evidence="4" id="KW-0129">CBS domain</keyword>
<dbReference type="InterPro" id="IPR004090">
    <property type="entry name" value="Chemotax_Me-accpt_rcpt"/>
</dbReference>
<gene>
    <name evidence="7" type="ORF">GCM10009102_26700</name>
</gene>
<evidence type="ECO:0000256" key="2">
    <source>
        <dbReference type="ARBA" id="ARBA00029447"/>
    </source>
</evidence>
<dbReference type="Pfam" id="PF00571">
    <property type="entry name" value="CBS"/>
    <property type="match status" value="1"/>
</dbReference>
<comment type="caution">
    <text evidence="7">The sequence shown here is derived from an EMBL/GenBank/DDBJ whole genome shotgun (WGS) entry which is preliminary data.</text>
</comment>